<proteinExistence type="predicted"/>
<dbReference type="Proteomes" id="UP000440694">
    <property type="component" value="Unassembled WGS sequence"/>
</dbReference>
<comment type="caution">
    <text evidence="3">The sequence shown here is derived from an EMBL/GenBank/DDBJ whole genome shotgun (WGS) entry which is preliminary data.</text>
</comment>
<dbReference type="AlphaFoldDB" id="A0A6I3KL77"/>
<gene>
    <name evidence="3" type="ORF">GIW81_09235</name>
</gene>
<dbReference type="EMBL" id="WMBQ01000001">
    <property type="protein sequence ID" value="MTD94512.1"/>
    <property type="molecule type" value="Genomic_DNA"/>
</dbReference>
<accession>A0A6I3KL77</accession>
<evidence type="ECO:0000313" key="4">
    <source>
        <dbReference type="Proteomes" id="UP000440694"/>
    </source>
</evidence>
<feature type="compositionally biased region" description="Basic and acidic residues" evidence="1">
    <location>
        <begin position="126"/>
        <end position="141"/>
    </location>
</feature>
<evidence type="ECO:0000259" key="2">
    <source>
        <dbReference type="Pfam" id="PF13763"/>
    </source>
</evidence>
<dbReference type="Pfam" id="PF13763">
    <property type="entry name" value="DUF4167"/>
    <property type="match status" value="1"/>
</dbReference>
<evidence type="ECO:0000313" key="3">
    <source>
        <dbReference type="EMBL" id="MTD94512.1"/>
    </source>
</evidence>
<dbReference type="InterPro" id="IPR025430">
    <property type="entry name" value="DUF4167"/>
</dbReference>
<feature type="region of interest" description="Disordered" evidence="1">
    <location>
        <begin position="1"/>
        <end position="39"/>
    </location>
</feature>
<feature type="domain" description="DUF4167" evidence="2">
    <location>
        <begin position="9"/>
        <end position="81"/>
    </location>
</feature>
<reference evidence="3 4" key="1">
    <citation type="submission" date="2019-11" db="EMBL/GenBank/DDBJ databases">
        <title>Identification of a novel strain.</title>
        <authorList>
            <person name="Xu Q."/>
            <person name="Wang G."/>
        </authorList>
    </citation>
    <scope>NUCLEOTIDE SEQUENCE [LARGE SCALE GENOMIC DNA]</scope>
    <source>
        <strain evidence="4">xq</strain>
    </source>
</reference>
<name>A0A6I3KL77_9HYPH</name>
<feature type="compositionally biased region" description="Basic and acidic residues" evidence="1">
    <location>
        <begin position="149"/>
        <end position="181"/>
    </location>
</feature>
<organism evidence="3 4">
    <name type="scientific">Hyphomicrobium album</name>
    <dbReference type="NCBI Taxonomy" id="2665159"/>
    <lineage>
        <taxon>Bacteria</taxon>
        <taxon>Pseudomonadati</taxon>
        <taxon>Pseudomonadota</taxon>
        <taxon>Alphaproteobacteria</taxon>
        <taxon>Hyphomicrobiales</taxon>
        <taxon>Hyphomicrobiaceae</taxon>
        <taxon>Hyphomicrobium</taxon>
    </lineage>
</organism>
<evidence type="ECO:0000256" key="1">
    <source>
        <dbReference type="SAM" id="MobiDB-lite"/>
    </source>
</evidence>
<protein>
    <submittedName>
        <fullName evidence="3">DUF4167 domain-containing protein</fullName>
    </submittedName>
</protein>
<feature type="region of interest" description="Disordered" evidence="1">
    <location>
        <begin position="86"/>
        <end position="256"/>
    </location>
</feature>
<keyword evidence="4" id="KW-1185">Reference proteome</keyword>
<feature type="compositionally biased region" description="Acidic residues" evidence="1">
    <location>
        <begin position="101"/>
        <end position="114"/>
    </location>
</feature>
<sequence length="256" mass="28844">MRQGQQNRRGRGRSNRKGQSPLTRSFESTGPEVKIRGTPSHIAEKYMSLARDATSSGDPVLAENYLQHAEHYNRIIMAFRDQQIAQGGPEMNGGMPRGPGDGDDFGDDDGDDGDMQPPLHQSQPQMRHDHQPRSDNQRFEGNRGGSQDQNRHRGDRDHHRNNNRFDRNDRGGDQQRFDRGGDPNGGPPPRPQNAEQGGQPRQGGGEQFRRRDSFPQQQHEQPEFLRRPVRRPRRESGNGAPEEVNGAAGPDEPDRD</sequence>